<dbReference type="PANTHER" id="PTHR47234:SF3">
    <property type="entry name" value="SECRETIN_TONB SHORT N-TERMINAL DOMAIN-CONTAINING PROTEIN"/>
    <property type="match status" value="1"/>
</dbReference>
<feature type="transmembrane region" description="Helical" evidence="13">
    <location>
        <begin position="36"/>
        <end position="55"/>
    </location>
</feature>
<dbReference type="SMART" id="SM00965">
    <property type="entry name" value="STN"/>
    <property type="match status" value="1"/>
</dbReference>
<evidence type="ECO:0000256" key="4">
    <source>
        <dbReference type="ARBA" id="ARBA00022496"/>
    </source>
</evidence>
<reference evidence="15" key="1">
    <citation type="journal article" date="2014" name="Int. J. Syst. Evol. Microbiol.">
        <title>Complete genome sequence of Corynebacterium casei LMG S-19264T (=DSM 44701T), isolated from a smear-ripened cheese.</title>
        <authorList>
            <consortium name="US DOE Joint Genome Institute (JGI-PGF)"/>
            <person name="Walter F."/>
            <person name="Albersmeier A."/>
            <person name="Kalinowski J."/>
            <person name="Ruckert C."/>
        </authorList>
    </citation>
    <scope>NUCLEOTIDE SEQUENCE</scope>
    <source>
        <strain evidence="15">KCTC 22164</strain>
    </source>
</reference>
<keyword evidence="4" id="KW-0410">Iron transport</keyword>
<evidence type="ECO:0000313" key="16">
    <source>
        <dbReference type="Proteomes" id="UP000631300"/>
    </source>
</evidence>
<comment type="subcellular location">
    <subcellularLocation>
        <location evidence="1 10">Cell outer membrane</location>
        <topology evidence="1 10">Multi-pass membrane protein</topology>
    </subcellularLocation>
</comment>
<evidence type="ECO:0000256" key="1">
    <source>
        <dbReference type="ARBA" id="ARBA00004571"/>
    </source>
</evidence>
<dbReference type="InterPro" id="IPR039426">
    <property type="entry name" value="TonB-dep_rcpt-like"/>
</dbReference>
<keyword evidence="16" id="KW-1185">Reference proteome</keyword>
<evidence type="ECO:0000256" key="5">
    <source>
        <dbReference type="ARBA" id="ARBA00022692"/>
    </source>
</evidence>
<evidence type="ECO:0000256" key="10">
    <source>
        <dbReference type="PROSITE-ProRule" id="PRU01360"/>
    </source>
</evidence>
<dbReference type="EMBL" id="BMXP01000001">
    <property type="protein sequence ID" value="GGW74279.1"/>
    <property type="molecule type" value="Genomic_DNA"/>
</dbReference>
<evidence type="ECO:0000256" key="6">
    <source>
        <dbReference type="ARBA" id="ARBA00023004"/>
    </source>
</evidence>
<dbReference type="Pfam" id="PF07715">
    <property type="entry name" value="Plug"/>
    <property type="match status" value="1"/>
</dbReference>
<dbReference type="Proteomes" id="UP000631300">
    <property type="component" value="Unassembled WGS sequence"/>
</dbReference>
<dbReference type="InterPro" id="IPR036942">
    <property type="entry name" value="Beta-barrel_TonB_sf"/>
</dbReference>
<feature type="region of interest" description="Disordered" evidence="12">
    <location>
        <begin position="132"/>
        <end position="157"/>
    </location>
</feature>
<name>A0A918JDP3_9ALTE</name>
<comment type="caution">
    <text evidence="15">The sequence shown here is derived from an EMBL/GenBank/DDBJ whole genome shotgun (WGS) entry which is preliminary data.</text>
</comment>
<proteinExistence type="inferred from homology"/>
<keyword evidence="7 11" id="KW-0798">TonB box</keyword>
<keyword evidence="5 10" id="KW-0812">Transmembrane</keyword>
<organism evidence="15 16">
    <name type="scientific">Alteromonas halophila</name>
    <dbReference type="NCBI Taxonomy" id="516698"/>
    <lineage>
        <taxon>Bacteria</taxon>
        <taxon>Pseudomonadati</taxon>
        <taxon>Pseudomonadota</taxon>
        <taxon>Gammaproteobacteria</taxon>
        <taxon>Alteromonadales</taxon>
        <taxon>Alteromonadaceae</taxon>
        <taxon>Alteromonas/Salinimonas group</taxon>
        <taxon>Alteromonas</taxon>
    </lineage>
</organism>
<dbReference type="InterPro" id="IPR037066">
    <property type="entry name" value="Plug_dom_sf"/>
</dbReference>
<evidence type="ECO:0000259" key="14">
    <source>
        <dbReference type="SMART" id="SM00965"/>
    </source>
</evidence>
<dbReference type="AlphaFoldDB" id="A0A918JDP3"/>
<keyword evidence="4" id="KW-0406">Ion transport</keyword>
<dbReference type="PROSITE" id="PS52016">
    <property type="entry name" value="TONB_DEPENDENT_REC_3"/>
    <property type="match status" value="1"/>
</dbReference>
<evidence type="ECO:0000256" key="7">
    <source>
        <dbReference type="ARBA" id="ARBA00023077"/>
    </source>
</evidence>
<dbReference type="RefSeq" id="WP_189403291.1">
    <property type="nucleotide sequence ID" value="NZ_BMXP01000001.1"/>
</dbReference>
<sequence>MFFLNTCREVNALFSLPIIQTACQVCGFYRSGSRRAGIWLIWFPILFTLGSASAAPATSTFRFDIPAQDANAALTELAKQANITLLFPFELAKQVKTNSLQGTFTLNDALRSLLEGTALAVTTDDNGSISIRSRDSLTVRTPAPQTEQQSDTNANHGLERIAVVGTRNSPRSVAESPVPLDILSAETLGAQGDTDTLSMLSALVPSLNVNDQPINDATSLVRPANLRGMASDHTLLLLNGKRRHRSAVITFLGGGLSDGAQGPDISVIPAYALKQVEVLRDGAAAQYGSDAIAGVINFVLKDAREGGSVSVQSGQYGEGDGELLQIQGNVGLPLGEKGFANLTAEYRQQNATSRSVQRDDAQALTDAGNPYIANPAQVWGTLDVDSDIKFAANLGWEISATTEGFAFANVARREIHGGFYYRHPHLRQGVFSRESAVSEDPVLLVADLDGLDQGIACPQIFISGDNVLENPDYQRIADNSTALGQNCFAYNEWYPGGFTPRFGGTVTDVAAFVGVTSELRSGWSVELSAGVGYSDIEYALSETVNPSLGPSSPTRFSPGSVSQVERTVNLDFVRLLDIGMEEMLSVAIGAEWRRETYFQKAGDEASYLAGRFAYNSESELSQGFSVGSNGFPGYQPQSAGHWSRRNWALYSDVELYPTPDWQLGVATRVERFSDFGTTFDGKISTRYMLNEAFALRGSLSTGFKAPTVGQSNVINVTTAYGANGLEDQATLPPTDLISQQLGATPLTPEESVNLSLGVVYQLDEKFLLTFDYFNIRLSDRISTTSAIPLTDEDIQVLDAQGRPEAATYNAAKYFTNDFDTRTQGVDLVLHYDFGVGAWQHNLVGAFNWTDTQVERVTLYPAVVESERVLTPNLTTARIRMLEDNLPAYRGSLTWTQKQGALSLVWRLNHYAGFYEDHLDASAGFDIESGSITTLDADVRWQVTDMWSLTLGANNLFDRRPDENPYQGVVGARYPSTSPSGINGAFYYLGTRLAF</sequence>
<dbReference type="Gene3D" id="2.170.130.10">
    <property type="entry name" value="TonB-dependent receptor, plug domain"/>
    <property type="match status" value="1"/>
</dbReference>
<comment type="similarity">
    <text evidence="10 11">Belongs to the TonB-dependent receptor family.</text>
</comment>
<evidence type="ECO:0000313" key="15">
    <source>
        <dbReference type="EMBL" id="GGW74279.1"/>
    </source>
</evidence>
<keyword evidence="8 10" id="KW-0472">Membrane</keyword>
<keyword evidence="9 10" id="KW-0998">Cell outer membrane</keyword>
<dbReference type="GO" id="GO:0009279">
    <property type="term" value="C:cell outer membrane"/>
    <property type="evidence" value="ECO:0007669"/>
    <property type="project" value="UniProtKB-SubCell"/>
</dbReference>
<accession>A0A918JDP3</accession>
<evidence type="ECO:0000256" key="12">
    <source>
        <dbReference type="SAM" id="MobiDB-lite"/>
    </source>
</evidence>
<dbReference type="InterPro" id="IPR012910">
    <property type="entry name" value="Plug_dom"/>
</dbReference>
<protein>
    <submittedName>
        <fullName evidence="15">Ligand-gated channel</fullName>
    </submittedName>
</protein>
<dbReference type="GO" id="GO:0006826">
    <property type="term" value="P:iron ion transport"/>
    <property type="evidence" value="ECO:0007669"/>
    <property type="project" value="UniProtKB-KW"/>
</dbReference>
<evidence type="ECO:0000256" key="8">
    <source>
        <dbReference type="ARBA" id="ARBA00023136"/>
    </source>
</evidence>
<dbReference type="Gene3D" id="2.40.170.20">
    <property type="entry name" value="TonB-dependent receptor, beta-barrel domain"/>
    <property type="match status" value="1"/>
</dbReference>
<evidence type="ECO:0000256" key="2">
    <source>
        <dbReference type="ARBA" id="ARBA00022448"/>
    </source>
</evidence>
<dbReference type="InterPro" id="IPR000531">
    <property type="entry name" value="Beta-barrel_TonB"/>
</dbReference>
<keyword evidence="2 10" id="KW-0813">Transport</keyword>
<dbReference type="PANTHER" id="PTHR47234">
    <property type="match status" value="1"/>
</dbReference>
<evidence type="ECO:0000256" key="11">
    <source>
        <dbReference type="RuleBase" id="RU003357"/>
    </source>
</evidence>
<dbReference type="SUPFAM" id="SSF56935">
    <property type="entry name" value="Porins"/>
    <property type="match status" value="1"/>
</dbReference>
<evidence type="ECO:0000256" key="9">
    <source>
        <dbReference type="ARBA" id="ARBA00023237"/>
    </source>
</evidence>
<gene>
    <name evidence="15" type="primary">bfeA</name>
    <name evidence="15" type="ORF">GCM10007391_02680</name>
</gene>
<dbReference type="Gene3D" id="3.55.50.30">
    <property type="match status" value="1"/>
</dbReference>
<dbReference type="Pfam" id="PF00593">
    <property type="entry name" value="TonB_dep_Rec_b-barrel"/>
    <property type="match status" value="1"/>
</dbReference>
<keyword evidence="13" id="KW-1133">Transmembrane helix</keyword>
<evidence type="ECO:0000256" key="3">
    <source>
        <dbReference type="ARBA" id="ARBA00022452"/>
    </source>
</evidence>
<dbReference type="InterPro" id="IPR011662">
    <property type="entry name" value="Secretin/TonB_short_N"/>
</dbReference>
<evidence type="ECO:0000256" key="13">
    <source>
        <dbReference type="SAM" id="Phobius"/>
    </source>
</evidence>
<feature type="compositionally biased region" description="Polar residues" evidence="12">
    <location>
        <begin position="138"/>
        <end position="155"/>
    </location>
</feature>
<keyword evidence="3 10" id="KW-1134">Transmembrane beta strand</keyword>
<feature type="domain" description="Secretin/TonB short N-terminal" evidence="14">
    <location>
        <begin position="83"/>
        <end position="134"/>
    </location>
</feature>
<reference evidence="15" key="2">
    <citation type="submission" date="2020-09" db="EMBL/GenBank/DDBJ databases">
        <authorList>
            <person name="Sun Q."/>
            <person name="Kim S."/>
        </authorList>
    </citation>
    <scope>NUCLEOTIDE SEQUENCE</scope>
    <source>
        <strain evidence="15">KCTC 22164</strain>
    </source>
</reference>
<keyword evidence="6" id="KW-0408">Iron</keyword>